<dbReference type="SUPFAM" id="SSF51735">
    <property type="entry name" value="NAD(P)-binding Rossmann-fold domains"/>
    <property type="match status" value="1"/>
</dbReference>
<keyword evidence="4" id="KW-1185">Reference proteome</keyword>
<organism evidence="3 4">
    <name type="scientific">Thiothrix eikelboomii</name>
    <dbReference type="NCBI Taxonomy" id="92487"/>
    <lineage>
        <taxon>Bacteria</taxon>
        <taxon>Pseudomonadati</taxon>
        <taxon>Pseudomonadota</taxon>
        <taxon>Gammaproteobacteria</taxon>
        <taxon>Thiotrichales</taxon>
        <taxon>Thiotrichaceae</taxon>
        <taxon>Thiothrix</taxon>
    </lineage>
</organism>
<accession>A0A1T4XDM3</accession>
<name>A0A1T4XDM3_9GAMM</name>
<dbReference type="PANTHER" id="PTHR44196:SF1">
    <property type="entry name" value="DEHYDROGENASE_REDUCTASE SDR FAMILY MEMBER 7B"/>
    <property type="match status" value="1"/>
</dbReference>
<dbReference type="PANTHER" id="PTHR44196">
    <property type="entry name" value="DEHYDROGENASE/REDUCTASE SDR FAMILY MEMBER 7B"/>
    <property type="match status" value="1"/>
</dbReference>
<dbReference type="Proteomes" id="UP000190460">
    <property type="component" value="Unassembled WGS sequence"/>
</dbReference>
<evidence type="ECO:0000313" key="4">
    <source>
        <dbReference type="Proteomes" id="UP000190460"/>
    </source>
</evidence>
<protein>
    <submittedName>
        <fullName evidence="3">NADP-dependent 3-hydroxy acid dehydrogenase YdfG</fullName>
    </submittedName>
</protein>
<dbReference type="STRING" id="92487.SAMN02745130_02789"/>
<comment type="similarity">
    <text evidence="1">Belongs to the short-chain dehydrogenases/reductases (SDR) family.</text>
</comment>
<dbReference type="EMBL" id="FUYB01000015">
    <property type="protein sequence ID" value="SKA87091.1"/>
    <property type="molecule type" value="Genomic_DNA"/>
</dbReference>
<dbReference type="PRINTS" id="PR00081">
    <property type="entry name" value="GDHRDH"/>
</dbReference>
<dbReference type="Gene3D" id="3.40.50.720">
    <property type="entry name" value="NAD(P)-binding Rossmann-like Domain"/>
    <property type="match status" value="1"/>
</dbReference>
<dbReference type="RefSeq" id="WP_078923240.1">
    <property type="nucleotide sequence ID" value="NZ_FUYB01000015.1"/>
</dbReference>
<evidence type="ECO:0000256" key="2">
    <source>
        <dbReference type="ARBA" id="ARBA00023002"/>
    </source>
</evidence>
<reference evidence="4" key="1">
    <citation type="submission" date="2017-02" db="EMBL/GenBank/DDBJ databases">
        <authorList>
            <person name="Varghese N."/>
            <person name="Submissions S."/>
        </authorList>
    </citation>
    <scope>NUCLEOTIDE SEQUENCE [LARGE SCALE GENOMIC DNA]</scope>
    <source>
        <strain evidence="4">ATCC 49788</strain>
    </source>
</reference>
<dbReference type="AlphaFoldDB" id="A0A1T4XDM3"/>
<dbReference type="Pfam" id="PF00106">
    <property type="entry name" value="adh_short"/>
    <property type="match status" value="1"/>
</dbReference>
<dbReference type="GO" id="GO:0016020">
    <property type="term" value="C:membrane"/>
    <property type="evidence" value="ECO:0007669"/>
    <property type="project" value="TreeGrafter"/>
</dbReference>
<keyword evidence="2" id="KW-0560">Oxidoreductase</keyword>
<dbReference type="OrthoDB" id="335726at2"/>
<dbReference type="InterPro" id="IPR036291">
    <property type="entry name" value="NAD(P)-bd_dom_sf"/>
</dbReference>
<proteinExistence type="inferred from homology"/>
<evidence type="ECO:0000256" key="1">
    <source>
        <dbReference type="ARBA" id="ARBA00006484"/>
    </source>
</evidence>
<dbReference type="InterPro" id="IPR002347">
    <property type="entry name" value="SDR_fam"/>
</dbReference>
<dbReference type="PROSITE" id="PS00061">
    <property type="entry name" value="ADH_SHORT"/>
    <property type="match status" value="1"/>
</dbReference>
<sequence>MKTVLITGASSGIGQQLALDYLNAGWQVIACGRNLDKLAALKQQAAEPDHCQTLSFDVTERATVLAVGQQLTQRLDLVILNAGTSLYIEDAKHFDSERFTRLITINLLGMGYCLEAFTRHIPPGGQLALVGSSAYLFPFTRAEAYGASKAAIAYLAQSLSLDLKPHQITVSLITPGFVATPLTDQNDFPMPMRISVSQAAADIRRGLAKRKALISTPASFVFFLRLLNRLPYRVQLWLAQSLVRS</sequence>
<dbReference type="InterPro" id="IPR020904">
    <property type="entry name" value="Sc_DH/Rdtase_CS"/>
</dbReference>
<gene>
    <name evidence="3" type="ORF">SAMN02745130_02789</name>
</gene>
<evidence type="ECO:0000313" key="3">
    <source>
        <dbReference type="EMBL" id="SKA87091.1"/>
    </source>
</evidence>
<dbReference type="GO" id="GO:0016491">
    <property type="term" value="F:oxidoreductase activity"/>
    <property type="evidence" value="ECO:0007669"/>
    <property type="project" value="UniProtKB-KW"/>
</dbReference>